<name>A0ABN7VER9_GIGMA</name>
<comment type="caution">
    <text evidence="1">The sequence shown here is derived from an EMBL/GenBank/DDBJ whole genome shotgun (WGS) entry which is preliminary data.</text>
</comment>
<feature type="non-terminal residue" evidence="1">
    <location>
        <position position="1"/>
    </location>
</feature>
<proteinExistence type="predicted"/>
<reference evidence="1 2" key="1">
    <citation type="submission" date="2021-06" db="EMBL/GenBank/DDBJ databases">
        <authorList>
            <person name="Kallberg Y."/>
            <person name="Tangrot J."/>
            <person name="Rosling A."/>
        </authorList>
    </citation>
    <scope>NUCLEOTIDE SEQUENCE [LARGE SCALE GENOMIC DNA]</scope>
    <source>
        <strain evidence="1 2">120-4 pot B 10/14</strain>
    </source>
</reference>
<protein>
    <submittedName>
        <fullName evidence="1">40980_t:CDS:1</fullName>
    </submittedName>
</protein>
<gene>
    <name evidence="1" type="ORF">GMARGA_LOCUS17314</name>
</gene>
<dbReference type="Proteomes" id="UP000789901">
    <property type="component" value="Unassembled WGS sequence"/>
</dbReference>
<dbReference type="EMBL" id="CAJVQB010013032">
    <property type="protein sequence ID" value="CAG8759530.1"/>
    <property type="molecule type" value="Genomic_DNA"/>
</dbReference>
<evidence type="ECO:0000313" key="1">
    <source>
        <dbReference type="EMBL" id="CAG8759530.1"/>
    </source>
</evidence>
<evidence type="ECO:0000313" key="2">
    <source>
        <dbReference type="Proteomes" id="UP000789901"/>
    </source>
</evidence>
<organism evidence="1 2">
    <name type="scientific">Gigaspora margarita</name>
    <dbReference type="NCBI Taxonomy" id="4874"/>
    <lineage>
        <taxon>Eukaryota</taxon>
        <taxon>Fungi</taxon>
        <taxon>Fungi incertae sedis</taxon>
        <taxon>Mucoromycota</taxon>
        <taxon>Glomeromycotina</taxon>
        <taxon>Glomeromycetes</taxon>
        <taxon>Diversisporales</taxon>
        <taxon>Gigasporaceae</taxon>
        <taxon>Gigaspora</taxon>
    </lineage>
</organism>
<accession>A0ABN7VER9</accession>
<sequence length="300" mass="33976">CSISNTTSPPSNEMSEYANFASTREALKTIFSQASDKEITIYEKQLDGVKNLDPILIISPNQAWINQQGLPAYYTVMDGFATNGLQNRRRDKNSRCVFHFADIAELYTTRDNIYNLFPNAFYDSPSRQAQLPNARLQPIGTAWILTKVGVRKSDFGPKSSENKEIDEFLDFKSMDRKKGTDKLRQELFNTSLELSSQDHSISKNLKPGQIEISETARPEKFEGMDGFVKCIANSFDINEVSQHLAQLCDTAISTEDRASKANQEEIMCWFLYEIINHGSESQISNYSSLEIMPEVSSEDK</sequence>
<keyword evidence="2" id="KW-1185">Reference proteome</keyword>